<name>A0A2T3M433_PHOLE</name>
<accession>A0A2T3M433</accession>
<evidence type="ECO:0000313" key="2">
    <source>
        <dbReference type="Proteomes" id="UP000240410"/>
    </source>
</evidence>
<proteinExistence type="predicted"/>
<evidence type="ECO:0000313" key="1">
    <source>
        <dbReference type="EMBL" id="PSV85978.1"/>
    </source>
</evidence>
<feature type="non-terminal residue" evidence="1">
    <location>
        <position position="561"/>
    </location>
</feature>
<dbReference type="AlphaFoldDB" id="A0A2T3M433"/>
<comment type="caution">
    <text evidence="1">The sequence shown here is derived from an EMBL/GenBank/DDBJ whole genome shotgun (WGS) entry which is preliminary data.</text>
</comment>
<gene>
    <name evidence="1" type="ORF">CTM89_21160</name>
</gene>
<dbReference type="EMBL" id="PYOJ01000073">
    <property type="protein sequence ID" value="PSV85978.1"/>
    <property type="molecule type" value="Genomic_DNA"/>
</dbReference>
<dbReference type="Proteomes" id="UP000240410">
    <property type="component" value="Unassembled WGS sequence"/>
</dbReference>
<sequence>TTLAQSGLDVAYQWQQGSVGGGWSDITDADLSSYTAQSGDVGDALRLCLTLTDLQSGLSEETCSDPTQAVTDNATGYALRELKLNLNGTTDTLSLAADSTSWLDNLLATESLTASYQWYRVPDGGSVDSGGLALGSASPSYSDYALMGDDDGYRHALRVTLSNSDEVNSELSTVWGGAGSTAPNSDGTFQDLYQDVVRIQGVSSPYGVGDTLSAQLMGSSASNDLQPDSVMYQWQRVNTMSPTGWDNILGAMGSNYQVVALDATAGQLRVIATPTVNGIQLTDRVSLPVNIATVVTARLGVTIVPTSAPINQGEALGVSVIEQPIGANLSYQWYRLSGAVGSADSWPASAELSGATSDTYTAQSADQGNYLGVKVTDSSGSGLSTSAVSVGRVASSTTNDIFGIVSSLTPDPIYEQSVPDYQAQLTRNGVIDSTGSAAIVAEWYLVDSPAQAGSPTTWQALATPLSNTSLQSQAGRYVLLSLSYSDNGQVVASDTLVSDAIESGGVPATVNAWFGGLAISPDAPASIVSVPSLFSQNGTQVEGPDANSYTVTYVFVSDDAP</sequence>
<dbReference type="Gene3D" id="2.60.40.2700">
    <property type="match status" value="3"/>
</dbReference>
<feature type="non-terminal residue" evidence="1">
    <location>
        <position position="1"/>
    </location>
</feature>
<protein>
    <submittedName>
        <fullName evidence="1">Uncharacterized protein</fullName>
    </submittedName>
</protein>
<organism evidence="1 2">
    <name type="scientific">Photobacterium leiognathi</name>
    <dbReference type="NCBI Taxonomy" id="553611"/>
    <lineage>
        <taxon>Bacteria</taxon>
        <taxon>Pseudomonadati</taxon>
        <taxon>Pseudomonadota</taxon>
        <taxon>Gammaproteobacteria</taxon>
        <taxon>Vibrionales</taxon>
        <taxon>Vibrionaceae</taxon>
        <taxon>Photobacterium</taxon>
    </lineage>
</organism>
<reference evidence="1 2" key="1">
    <citation type="submission" date="2018-03" db="EMBL/GenBank/DDBJ databases">
        <title>Whole genome sequencing of Histamine producing bacteria.</title>
        <authorList>
            <person name="Butler K."/>
        </authorList>
    </citation>
    <scope>NUCLEOTIDE SEQUENCE [LARGE SCALE GENOMIC DNA]</scope>
    <source>
        <strain evidence="1 2">ATCC 33979</strain>
    </source>
</reference>